<feature type="compositionally biased region" description="Polar residues" evidence="1">
    <location>
        <begin position="157"/>
        <end position="166"/>
    </location>
</feature>
<dbReference type="AlphaFoldDB" id="A0A9W8K345"/>
<proteinExistence type="predicted"/>
<evidence type="ECO:0000313" key="2">
    <source>
        <dbReference type="EMBL" id="KAJ3511111.1"/>
    </source>
</evidence>
<feature type="compositionally biased region" description="Polar residues" evidence="1">
    <location>
        <begin position="25"/>
        <end position="47"/>
    </location>
</feature>
<feature type="region of interest" description="Disordered" evidence="1">
    <location>
        <begin position="157"/>
        <end position="201"/>
    </location>
</feature>
<dbReference type="EMBL" id="JANKHO010000348">
    <property type="protein sequence ID" value="KAJ3511111.1"/>
    <property type="molecule type" value="Genomic_DNA"/>
</dbReference>
<feature type="region of interest" description="Disordered" evidence="1">
    <location>
        <begin position="435"/>
        <end position="487"/>
    </location>
</feature>
<feature type="compositionally biased region" description="Low complexity" evidence="1">
    <location>
        <begin position="63"/>
        <end position="79"/>
    </location>
</feature>
<evidence type="ECO:0000313" key="3">
    <source>
        <dbReference type="Proteomes" id="UP001148786"/>
    </source>
</evidence>
<sequence>MDNPHSNNLSEDEIAQLHQLLGRFRSSNGTRVTQTATPASSQPPSHTQPEHIPRTAAPILQESPSSSANVPPASTVVSSIPSQAAPGYPGNRTIAPYQSMRLGLRDPQSSTSLTSTASQSTSTSNTGINSAFTGQGYPSVQRPPTFLGFQGMTSQANQQRMASASTHLVRRPALPTRTQTRRSTRGHSIRPPSLPRAPSFDDCVRRDEYGRPVAISLRAKIYPPLNDTVSEYFVHRFYVESFNSHLLSLGLLRDFETPLTTSVTNLINRISTEMENGPFAFRFSRRAGVLEHEDLPIGLLGFVNRGRPRPSDNQIRLRIQPIPSVATIETLLSTPNLYAIPDLCIEDGRYVLHFAILRDPLTALYRNIDGTGELRRHSHQEEDDNATSGGDDSSDSENGDVDSDGDVAMNFNAAAQANTVLQHPGLRPHVPATRVEASLPPPAHNVTIDELREPPSSQRRRTDGVRSASSRHARVSSQGQGATNSTQARISSYTVRLIPATLWSTQWSPPETNDLVLISELDTSFFDVAAGEDDMEKLELCGQNVMELAEQLRLAISQAVTRKDFSKVLSPTREFKITYIDSEGRQRMRSVGRGIKREAVYIAFSKFSQNPSQWFLPRVGEYSSIATTHSLSRPSVSSTRLHSLSILGALAALMLVYGMAPDPLSPVLLHYFIHDCNIESIHSNLLSEWVPDLYRTIRAWIDADQTSDLTPFEAHFATFHDLQIATLQERDYSDHQALATEMLHRAIVGPEPSDHPEIQAFLAGFKMPCSNGFVFTDVKKFLQGGSEALINMVWSGSHIKTFEDLKPHIRLTTPLPSVAVPLAAALAPHALTFEQLLHGFLEGSGVPCPALFESAKLHFSPIVNLSNIDSLSISVVSDTDVNYAYSPRRDFMLREGKLSFRTV</sequence>
<reference evidence="2" key="1">
    <citation type="submission" date="2022-07" db="EMBL/GenBank/DDBJ databases">
        <title>Genome Sequence of Agrocybe chaxingu.</title>
        <authorList>
            <person name="Buettner E."/>
        </authorList>
    </citation>
    <scope>NUCLEOTIDE SEQUENCE</scope>
    <source>
        <strain evidence="2">MP-N11</strain>
    </source>
</reference>
<feature type="compositionally biased region" description="Polar residues" evidence="1">
    <location>
        <begin position="478"/>
        <end position="487"/>
    </location>
</feature>
<protein>
    <recommendedName>
        <fullName evidence="4">HECT domain-containing protein</fullName>
    </recommendedName>
</protein>
<feature type="compositionally biased region" description="Acidic residues" evidence="1">
    <location>
        <begin position="392"/>
        <end position="405"/>
    </location>
</feature>
<evidence type="ECO:0008006" key="4">
    <source>
        <dbReference type="Google" id="ProtNLM"/>
    </source>
</evidence>
<comment type="caution">
    <text evidence="2">The sequence shown here is derived from an EMBL/GenBank/DDBJ whole genome shotgun (WGS) entry which is preliminary data.</text>
</comment>
<feature type="region of interest" description="Disordered" evidence="1">
    <location>
        <begin position="24"/>
        <end position="139"/>
    </location>
</feature>
<gene>
    <name evidence="2" type="ORF">NLJ89_g4285</name>
</gene>
<name>A0A9W8K345_9AGAR</name>
<dbReference type="OrthoDB" id="2906612at2759"/>
<feature type="compositionally biased region" description="Polar residues" evidence="1">
    <location>
        <begin position="127"/>
        <end position="138"/>
    </location>
</feature>
<dbReference type="Proteomes" id="UP001148786">
    <property type="component" value="Unassembled WGS sequence"/>
</dbReference>
<feature type="region of interest" description="Disordered" evidence="1">
    <location>
        <begin position="375"/>
        <end position="406"/>
    </location>
</feature>
<feature type="compositionally biased region" description="Basic residues" evidence="1">
    <location>
        <begin position="179"/>
        <end position="188"/>
    </location>
</feature>
<evidence type="ECO:0000256" key="1">
    <source>
        <dbReference type="SAM" id="MobiDB-lite"/>
    </source>
</evidence>
<keyword evidence="3" id="KW-1185">Reference proteome</keyword>
<accession>A0A9W8K345</accession>
<feature type="compositionally biased region" description="Low complexity" evidence="1">
    <location>
        <begin position="109"/>
        <end position="126"/>
    </location>
</feature>
<organism evidence="2 3">
    <name type="scientific">Agrocybe chaxingu</name>
    <dbReference type="NCBI Taxonomy" id="84603"/>
    <lineage>
        <taxon>Eukaryota</taxon>
        <taxon>Fungi</taxon>
        <taxon>Dikarya</taxon>
        <taxon>Basidiomycota</taxon>
        <taxon>Agaricomycotina</taxon>
        <taxon>Agaricomycetes</taxon>
        <taxon>Agaricomycetidae</taxon>
        <taxon>Agaricales</taxon>
        <taxon>Agaricineae</taxon>
        <taxon>Strophariaceae</taxon>
        <taxon>Agrocybe</taxon>
    </lineage>
</organism>